<dbReference type="Proteomes" id="UP000789342">
    <property type="component" value="Unassembled WGS sequence"/>
</dbReference>
<dbReference type="PANTHER" id="PTHR22605:SF1">
    <property type="entry name" value="RZ-TYPE DOMAIN-CONTAINING PROTEIN"/>
    <property type="match status" value="1"/>
</dbReference>
<feature type="non-terminal residue" evidence="1">
    <location>
        <position position="1605"/>
    </location>
</feature>
<feature type="non-terminal residue" evidence="1">
    <location>
        <position position="1"/>
    </location>
</feature>
<name>A0A9N9DXP8_9GLOM</name>
<dbReference type="InterPro" id="IPR031248">
    <property type="entry name" value="RNF213"/>
</dbReference>
<dbReference type="GO" id="GO:0016887">
    <property type="term" value="F:ATP hydrolysis activity"/>
    <property type="evidence" value="ECO:0007669"/>
    <property type="project" value="InterPro"/>
</dbReference>
<protein>
    <submittedName>
        <fullName evidence="1">17470_t:CDS:1</fullName>
    </submittedName>
</protein>
<gene>
    <name evidence="1" type="ORF">AMORRO_LOCUS10005</name>
</gene>
<dbReference type="GO" id="GO:0004842">
    <property type="term" value="F:ubiquitin-protein transferase activity"/>
    <property type="evidence" value="ECO:0007669"/>
    <property type="project" value="InterPro"/>
</dbReference>
<dbReference type="PANTHER" id="PTHR22605">
    <property type="entry name" value="RZ-TYPE DOMAIN-CONTAINING PROTEIN"/>
    <property type="match status" value="1"/>
</dbReference>
<evidence type="ECO:0000313" key="2">
    <source>
        <dbReference type="Proteomes" id="UP000789342"/>
    </source>
</evidence>
<organism evidence="1 2">
    <name type="scientific">Acaulospora morrowiae</name>
    <dbReference type="NCBI Taxonomy" id="94023"/>
    <lineage>
        <taxon>Eukaryota</taxon>
        <taxon>Fungi</taxon>
        <taxon>Fungi incertae sedis</taxon>
        <taxon>Mucoromycota</taxon>
        <taxon>Glomeromycotina</taxon>
        <taxon>Glomeromycetes</taxon>
        <taxon>Diversisporales</taxon>
        <taxon>Acaulosporaceae</taxon>
        <taxon>Acaulospora</taxon>
    </lineage>
</organism>
<dbReference type="EMBL" id="CAJVPV010010512">
    <property type="protein sequence ID" value="CAG8651961.1"/>
    <property type="molecule type" value="Genomic_DNA"/>
</dbReference>
<dbReference type="InterPro" id="IPR027417">
    <property type="entry name" value="P-loop_NTPase"/>
</dbReference>
<sequence length="1605" mass="186900">LDEEYTFLEVIVYYDYSVNPGPFRKSLLDHVQPHISEIKQNDELFCRVAMKLLRLSYDLKSLLFILNDVIGFDERLKLMVEKRIREFIGHDNLFQLCRHLQEFRNESRFDTKIIFRERLLKLLQCRDTLWENYEIVSLNDILQEQDLNWPIEDLMKILEYVASSDQLSLLQNFLVILKFTLGQVRDSKSTLINKALATSYTWLPKLTTLLTSKGNDPSILAKNIAFVTLANFSSVYAMVKDWSHIYEELKKIVNKLLDPLSNYVVFEVASFIDSFEPDVIEHYVTLAKVRLDHDVRNINDHLLKDIMLICDSTRLLHIRNWICEDLLYHIFDCLQKNAFERFYTEDTYNLQISVLESSYFWKTIFLSIGSTEKLFSHPFVKETRNILINLATEITENSITIGLLEGMLRIYSNDENIFIDLVNSAVGDQVELMMTDNILNTLRHICVTYTTKFSRLENFYTKFCSSYQVADYQKYISDLKNRKEMINNTTIKNLFSDNHWGMHIEAISATNVAFKFFESRTFENVYRLTLESKTSELNVKVVTKEIIRNAIDDYTKACQEYKNWKKLKYQEVKYFWSEIKPEHVDTELEFLLSNCNIIKGTEHEKKLSTTIEHLVEIPVWSIRMEHLIEMLEIFEYPIVHKFGPNELLKKLKDDNLILEKLIPMLKDLKNSIDHHKVSNNTWNAMTEILASRDFIIFLRSLVGHDLKNLINGVDDHSDERLMQADTVSTFIQVKSILEPLLDRGSKDSSNNSINEFLLKFLKVTEGNPLLVSKVRLCNSNHQALKNMYENLSKRGEITKQRIKNCVVKGTYEFTSSETDEQSCTAKLSYPSNKPDRTLMTYSFSDLQDLRGRALLIAKAPVTAKTTDDDNCKTDEITADDMNEFVIQVDLALQIINVASALIERHFTYRRFKVSTSSTNDMVKLFKILTADLQEWEEIVNVAQKEHYYLTFYPARHILSFYDYFFFKDKDDRKMDVIKDRCEKLLRFVSDEAELPSPGEFGEHVSREDNFLEILQVIGNILNRLFSNVPPRRRLITKEIERIASNLVKPGQLYVAACNDEFSVPNIIMSLFSNYDYYPEPWQILICKASTKLEELITFTKRCFFAFRNGYGKYLFCIANVEILEFELQYQLVNSIRSLSLLEKKFHIALICCRREKEMHHHILEQFHRNVHFVTKGLGAESMNRIYQELCPNVKCVSSDLSGQGKTEWIRKVSYQGRWIPRSLLISDGVRFTSLVRLLSELKLKTFESLHMNIVLIDHAYDVNMLLFELLSLGMASNGNDIVCLPSTLIFIEVASTLNQYLLNSLPLTGYLSRHHISWNINELIVSQQYNSQIQIVSRYLDAYDRDVIDQTNILFNKSQAAEIILPPERCQQLLQKYFFDKKAKDVASFRFLEIFLEMFADQLVRMSKSTFFRVEELELMVSDQNIRKTLLETLLTISMEFATRSIDTKAEQMKNLFDDKNAALGTIKPWEDSNHLLVVFLSQTPDSICALYRSKDLVPENVVGLLRSQHVTCTNFSLEDFEQMSSKDILRKLECLARTTLEKQEYPPYALSVENLLKMTLILLRTRACIPVVVCGEAGCGKTSLIKFLALMVKVEFRALNLHAG</sequence>
<reference evidence="1" key="1">
    <citation type="submission" date="2021-06" db="EMBL/GenBank/DDBJ databases">
        <authorList>
            <person name="Kallberg Y."/>
            <person name="Tangrot J."/>
            <person name="Rosling A."/>
        </authorList>
    </citation>
    <scope>NUCLEOTIDE SEQUENCE</scope>
    <source>
        <strain evidence="1">CL551</strain>
    </source>
</reference>
<keyword evidence="2" id="KW-1185">Reference proteome</keyword>
<accession>A0A9N9DXP8</accession>
<dbReference type="OrthoDB" id="2400221at2759"/>
<proteinExistence type="predicted"/>
<dbReference type="SUPFAM" id="SSF52540">
    <property type="entry name" value="P-loop containing nucleoside triphosphate hydrolases"/>
    <property type="match status" value="1"/>
</dbReference>
<comment type="caution">
    <text evidence="1">The sequence shown here is derived from an EMBL/GenBank/DDBJ whole genome shotgun (WGS) entry which is preliminary data.</text>
</comment>
<evidence type="ECO:0000313" key="1">
    <source>
        <dbReference type="EMBL" id="CAG8651961.1"/>
    </source>
</evidence>